<keyword evidence="2" id="KW-0520">NAD</keyword>
<gene>
    <name evidence="5" type="ORF">GCM10012275_58960</name>
</gene>
<dbReference type="GO" id="GO:0016616">
    <property type="term" value="F:oxidoreductase activity, acting on the CH-OH group of donors, NAD or NADP as acceptor"/>
    <property type="evidence" value="ECO:0007669"/>
    <property type="project" value="InterPro"/>
</dbReference>
<dbReference type="GO" id="GO:0000271">
    <property type="term" value="P:polysaccharide biosynthetic process"/>
    <property type="evidence" value="ECO:0007669"/>
    <property type="project" value="InterPro"/>
</dbReference>
<sequence>MTYHEPARPTHDRPRSIGVIGIGYTGLPLAVAFAAAGVPVTCYDIDEAKVDAVKRRRSYLPDVTDDELISLGGRLTATNDPDPLSTVDSVVICVPTPLTRAGEPDLHFVNASLDLLGERLRPGMLVVLQSTAPPGTTTAAADRLAECSGLRPGKDFNLAYSPERIDPANKHGWRLANTPKLVGGLTRECTTRARRLLELVCTKVVPVSSPEVAETAKVFENTFRLVNIALTYELADLCRGLRIPVREVIAAASTKPFGFLPHWPGPGVGGECIAVDPLFLQAVAPRAAARLPLLEAAYLHVLRRPIQVVDRLEALLRDAGSDLSGSRVLVVGVAYKPGVPDTRNSPALGVIRELRRRQAKPTYTDPIVGDLVVDGEAVPRVEWERDAVAAHDCLVLITPHEEIMKRPLWYAAPLLLDTWQLVHSGDGVAHL</sequence>
<dbReference type="InterPro" id="IPR008927">
    <property type="entry name" value="6-PGluconate_DH-like_C_sf"/>
</dbReference>
<name>A0A8J3CIE7_9PSEU</name>
<organism evidence="5 6">
    <name type="scientific">Longimycelium tulufanense</name>
    <dbReference type="NCBI Taxonomy" id="907463"/>
    <lineage>
        <taxon>Bacteria</taxon>
        <taxon>Bacillati</taxon>
        <taxon>Actinomycetota</taxon>
        <taxon>Actinomycetes</taxon>
        <taxon>Pseudonocardiales</taxon>
        <taxon>Pseudonocardiaceae</taxon>
        <taxon>Longimycelium</taxon>
    </lineage>
</organism>
<dbReference type="GO" id="GO:0051287">
    <property type="term" value="F:NAD binding"/>
    <property type="evidence" value="ECO:0007669"/>
    <property type="project" value="InterPro"/>
</dbReference>
<comment type="similarity">
    <text evidence="3">Belongs to the UDP-glucose/GDP-mannose dehydrogenase family.</text>
</comment>
<proteinExistence type="inferred from homology"/>
<dbReference type="NCBIfam" id="TIGR03026">
    <property type="entry name" value="NDP-sugDHase"/>
    <property type="match status" value="1"/>
</dbReference>
<keyword evidence="1" id="KW-0560">Oxidoreductase</keyword>
<dbReference type="InterPro" id="IPR001732">
    <property type="entry name" value="UDP-Glc/GDP-Man_DH_N"/>
</dbReference>
<evidence type="ECO:0000256" key="1">
    <source>
        <dbReference type="ARBA" id="ARBA00023002"/>
    </source>
</evidence>
<dbReference type="EMBL" id="BMMK01000048">
    <property type="protein sequence ID" value="GGM80534.1"/>
    <property type="molecule type" value="Genomic_DNA"/>
</dbReference>
<dbReference type="InterPro" id="IPR028359">
    <property type="entry name" value="UDP_ManNAc/GlcNAc_DH"/>
</dbReference>
<dbReference type="Gene3D" id="3.40.50.720">
    <property type="entry name" value="NAD(P)-binding Rossmann-like Domain"/>
    <property type="match status" value="2"/>
</dbReference>
<evidence type="ECO:0000259" key="4">
    <source>
        <dbReference type="SMART" id="SM00984"/>
    </source>
</evidence>
<dbReference type="Pfam" id="PF03720">
    <property type="entry name" value="UDPG_MGDP_dh_C"/>
    <property type="match status" value="1"/>
</dbReference>
<dbReference type="InterPro" id="IPR036291">
    <property type="entry name" value="NAD(P)-bd_dom_sf"/>
</dbReference>
<dbReference type="GO" id="GO:0016628">
    <property type="term" value="F:oxidoreductase activity, acting on the CH-CH group of donors, NAD or NADP as acceptor"/>
    <property type="evidence" value="ECO:0007669"/>
    <property type="project" value="InterPro"/>
</dbReference>
<protein>
    <submittedName>
        <fullName evidence="5">UDP-N-acetyl-D-glucosamine dehydrogenase</fullName>
    </submittedName>
</protein>
<dbReference type="InterPro" id="IPR017476">
    <property type="entry name" value="UDP-Glc/GDP-Man"/>
</dbReference>
<dbReference type="AlphaFoldDB" id="A0A8J3CIE7"/>
<dbReference type="PANTHER" id="PTHR43491:SF1">
    <property type="entry name" value="UDP-N-ACETYL-D-MANNOSAMINE DEHYDROGENASE"/>
    <property type="match status" value="1"/>
</dbReference>
<dbReference type="SMART" id="SM00984">
    <property type="entry name" value="UDPG_MGDP_dh_C"/>
    <property type="match status" value="1"/>
</dbReference>
<accession>A0A8J3CIE7</accession>
<feature type="domain" description="UDP-glucose/GDP-mannose dehydrogenase C-terminal" evidence="4">
    <location>
        <begin position="329"/>
        <end position="424"/>
    </location>
</feature>
<evidence type="ECO:0000313" key="5">
    <source>
        <dbReference type="EMBL" id="GGM80534.1"/>
    </source>
</evidence>
<dbReference type="SUPFAM" id="SSF52413">
    <property type="entry name" value="UDP-glucose/GDP-mannose dehydrogenase C-terminal domain"/>
    <property type="match status" value="1"/>
</dbReference>
<dbReference type="InterPro" id="IPR014027">
    <property type="entry name" value="UDP-Glc/GDP-Man_DH_C"/>
</dbReference>
<evidence type="ECO:0000256" key="3">
    <source>
        <dbReference type="PIRNR" id="PIRNR000124"/>
    </source>
</evidence>
<dbReference type="Pfam" id="PF03721">
    <property type="entry name" value="UDPG_MGDP_dh_N"/>
    <property type="match status" value="1"/>
</dbReference>
<comment type="caution">
    <text evidence="5">The sequence shown here is derived from an EMBL/GenBank/DDBJ whole genome shotgun (WGS) entry which is preliminary data.</text>
</comment>
<dbReference type="SUPFAM" id="SSF51735">
    <property type="entry name" value="NAD(P)-binding Rossmann-fold domains"/>
    <property type="match status" value="1"/>
</dbReference>
<dbReference type="RefSeq" id="WP_189061705.1">
    <property type="nucleotide sequence ID" value="NZ_BMMK01000048.1"/>
</dbReference>
<dbReference type="Pfam" id="PF00984">
    <property type="entry name" value="UDPG_MGDP_dh"/>
    <property type="match status" value="1"/>
</dbReference>
<dbReference type="PIRSF" id="PIRSF000124">
    <property type="entry name" value="UDPglc_GDPman_dh"/>
    <property type="match status" value="1"/>
</dbReference>
<dbReference type="InterPro" id="IPR036220">
    <property type="entry name" value="UDP-Glc/GDP-Man_DH_C_sf"/>
</dbReference>
<dbReference type="PIRSF" id="PIRSF500136">
    <property type="entry name" value="UDP_ManNAc_DH"/>
    <property type="match status" value="1"/>
</dbReference>
<dbReference type="InterPro" id="IPR014026">
    <property type="entry name" value="UDP-Glc/GDP-Man_DH_dimer"/>
</dbReference>
<evidence type="ECO:0000313" key="6">
    <source>
        <dbReference type="Proteomes" id="UP000637578"/>
    </source>
</evidence>
<dbReference type="Proteomes" id="UP000637578">
    <property type="component" value="Unassembled WGS sequence"/>
</dbReference>
<reference evidence="5" key="1">
    <citation type="journal article" date="2014" name="Int. J. Syst. Evol. Microbiol.">
        <title>Complete genome sequence of Corynebacterium casei LMG S-19264T (=DSM 44701T), isolated from a smear-ripened cheese.</title>
        <authorList>
            <consortium name="US DOE Joint Genome Institute (JGI-PGF)"/>
            <person name="Walter F."/>
            <person name="Albersmeier A."/>
            <person name="Kalinowski J."/>
            <person name="Ruckert C."/>
        </authorList>
    </citation>
    <scope>NUCLEOTIDE SEQUENCE</scope>
    <source>
        <strain evidence="5">CGMCC 4.5737</strain>
    </source>
</reference>
<dbReference type="SUPFAM" id="SSF48179">
    <property type="entry name" value="6-phosphogluconate dehydrogenase C-terminal domain-like"/>
    <property type="match status" value="1"/>
</dbReference>
<evidence type="ECO:0000256" key="2">
    <source>
        <dbReference type="ARBA" id="ARBA00023027"/>
    </source>
</evidence>
<dbReference type="PANTHER" id="PTHR43491">
    <property type="entry name" value="UDP-N-ACETYL-D-MANNOSAMINE DEHYDROGENASE"/>
    <property type="match status" value="1"/>
</dbReference>
<reference evidence="5" key="2">
    <citation type="submission" date="2020-09" db="EMBL/GenBank/DDBJ databases">
        <authorList>
            <person name="Sun Q."/>
            <person name="Zhou Y."/>
        </authorList>
    </citation>
    <scope>NUCLEOTIDE SEQUENCE</scope>
    <source>
        <strain evidence="5">CGMCC 4.5737</strain>
    </source>
</reference>
<keyword evidence="6" id="KW-1185">Reference proteome</keyword>